<proteinExistence type="predicted"/>
<accession>A0A6A4K7V5</accession>
<gene>
    <name evidence="5" type="ORF">GE061_010219</name>
</gene>
<evidence type="ECO:0000256" key="2">
    <source>
        <dbReference type="ARBA" id="ARBA00022692"/>
    </source>
</evidence>
<keyword evidence="2" id="KW-0812">Transmembrane</keyword>
<sequence length="287" mass="32949">MRGRAPLYFFLATCNNASGVYYNESQRLTDGWIPISQVLSNKYYFVYLIVFAIIITAITFIFLTFDHLSGKDESPYRRIHFSVLFDHNIRKVFKTQREETFNTLLHGVRSALSSHCERPPVIMFLATTTSYCTALAISKRLTQAFLVAQGSEVSTENMRKVVMKGSKYQALEDYWDFYRGLSKRLAQLKVAIISEFHRLHPQVASVLCNLADDAFSPYPKTMILLLVDVENFFTDRDLHTRAVVDMAESFTSHIMNGFLDRDVVTDLQRTICGRPALIEPDQDLELL</sequence>
<evidence type="ECO:0000256" key="4">
    <source>
        <dbReference type="ARBA" id="ARBA00023136"/>
    </source>
</evidence>
<evidence type="ECO:0000256" key="1">
    <source>
        <dbReference type="ARBA" id="ARBA00004370"/>
    </source>
</evidence>
<protein>
    <submittedName>
        <fullName evidence="5">Uncharacterized protein</fullName>
    </submittedName>
</protein>
<reference evidence="5" key="1">
    <citation type="journal article" date="2021" name="Mol. Ecol. Resour.">
        <title>Apolygus lucorum genome provides insights into omnivorousness and mesophyll feeding.</title>
        <authorList>
            <person name="Liu Y."/>
            <person name="Liu H."/>
            <person name="Wang H."/>
            <person name="Huang T."/>
            <person name="Liu B."/>
            <person name="Yang B."/>
            <person name="Yin L."/>
            <person name="Li B."/>
            <person name="Zhang Y."/>
            <person name="Zhang S."/>
            <person name="Jiang F."/>
            <person name="Zhang X."/>
            <person name="Ren Y."/>
            <person name="Wang B."/>
            <person name="Wang S."/>
            <person name="Lu Y."/>
            <person name="Wu K."/>
            <person name="Fan W."/>
            <person name="Wang G."/>
        </authorList>
    </citation>
    <scope>NUCLEOTIDE SEQUENCE</scope>
    <source>
        <strain evidence="5">12Hb</strain>
    </source>
</reference>
<dbReference type="AlphaFoldDB" id="A0A6A4K7V5"/>
<keyword evidence="6" id="KW-1185">Reference proteome</keyword>
<keyword evidence="4" id="KW-0472">Membrane</keyword>
<name>A0A6A4K7V5_APOLU</name>
<keyword evidence="3" id="KW-1133">Transmembrane helix</keyword>
<comment type="subcellular location">
    <subcellularLocation>
        <location evidence="1">Membrane</location>
    </subcellularLocation>
</comment>
<dbReference type="EMBL" id="WIXP02000002">
    <property type="protein sequence ID" value="KAF6215465.1"/>
    <property type="molecule type" value="Genomic_DNA"/>
</dbReference>
<comment type="caution">
    <text evidence="5">The sequence shown here is derived from an EMBL/GenBank/DDBJ whole genome shotgun (WGS) entry which is preliminary data.</text>
</comment>
<evidence type="ECO:0000313" key="5">
    <source>
        <dbReference type="EMBL" id="KAF6215465.1"/>
    </source>
</evidence>
<organism evidence="5 6">
    <name type="scientific">Apolygus lucorum</name>
    <name type="common">Small green plant bug</name>
    <name type="synonym">Lygocoris lucorum</name>
    <dbReference type="NCBI Taxonomy" id="248454"/>
    <lineage>
        <taxon>Eukaryota</taxon>
        <taxon>Metazoa</taxon>
        <taxon>Ecdysozoa</taxon>
        <taxon>Arthropoda</taxon>
        <taxon>Hexapoda</taxon>
        <taxon>Insecta</taxon>
        <taxon>Pterygota</taxon>
        <taxon>Neoptera</taxon>
        <taxon>Paraneoptera</taxon>
        <taxon>Hemiptera</taxon>
        <taxon>Heteroptera</taxon>
        <taxon>Panheteroptera</taxon>
        <taxon>Cimicomorpha</taxon>
        <taxon>Miridae</taxon>
        <taxon>Mirini</taxon>
        <taxon>Apolygus</taxon>
    </lineage>
</organism>
<dbReference type="InterPro" id="IPR038599">
    <property type="entry name" value="LAP1C-like_C_sf"/>
</dbReference>
<dbReference type="Gene3D" id="3.40.50.12190">
    <property type="match status" value="1"/>
</dbReference>
<evidence type="ECO:0000256" key="3">
    <source>
        <dbReference type="ARBA" id="ARBA00022989"/>
    </source>
</evidence>
<dbReference type="Proteomes" id="UP000466442">
    <property type="component" value="Unassembled WGS sequence"/>
</dbReference>
<dbReference type="GO" id="GO:0016020">
    <property type="term" value="C:membrane"/>
    <property type="evidence" value="ECO:0007669"/>
    <property type="project" value="UniProtKB-SubCell"/>
</dbReference>
<dbReference type="OrthoDB" id="6626685at2759"/>
<evidence type="ECO:0000313" key="6">
    <source>
        <dbReference type="Proteomes" id="UP000466442"/>
    </source>
</evidence>